<dbReference type="Proteomes" id="UP000799440">
    <property type="component" value="Unassembled WGS sequence"/>
</dbReference>
<evidence type="ECO:0000256" key="1">
    <source>
        <dbReference type="SAM" id="MobiDB-lite"/>
    </source>
</evidence>
<evidence type="ECO:0000313" key="2">
    <source>
        <dbReference type="EMBL" id="KAF2750281.1"/>
    </source>
</evidence>
<name>A0A6A6VM37_9PLEO</name>
<sequence>MALNQLSSSVSDSNATLCPLRRVDRENDLQPLKQHPNSAVNTGELAEFDDVDIGFSLRPPPSALTSTSTHYDPHASALDDYRAPIPQSHQKTLTGAFLDNCQPFLNRATSTLQQRSSRASLPSPTKSLASFISTKSATNSTASQPKLRAGAKAFQSWFNGSSAPVTLGLSTASEDAQSESGSDWDSGSEEEDEDEEPTMMASLFNRGTALTSGTSDITPRRPAARSSETRTSTANSRFAWLLSTPKASTPSAPPPRYHNPDDELLNLNIALALLPHGPVDSLAPSSFNDLLSTAESLITRYQTSYRHLSTALQDARAEQSAQEDELDESETRNQHLKMQLETMAAKVTEQDAQIRRLTEELALERAARKDELAAKKNAESGKRTSNSHVSVDSGFESECESETASSVFSRNQCRSPTGTENSDHGDAKSQRPHLQKGTIDKLREGMADVEVAGWGCSNCEGGAQASVWARLAKEREESNELRKRLEMLEAAVDGALGIIP</sequence>
<dbReference type="AlphaFoldDB" id="A0A6A6VM37"/>
<reference evidence="2" key="1">
    <citation type="journal article" date="2020" name="Stud. Mycol.">
        <title>101 Dothideomycetes genomes: a test case for predicting lifestyles and emergence of pathogens.</title>
        <authorList>
            <person name="Haridas S."/>
            <person name="Albert R."/>
            <person name="Binder M."/>
            <person name="Bloem J."/>
            <person name="Labutti K."/>
            <person name="Salamov A."/>
            <person name="Andreopoulos B."/>
            <person name="Baker S."/>
            <person name="Barry K."/>
            <person name="Bills G."/>
            <person name="Bluhm B."/>
            <person name="Cannon C."/>
            <person name="Castanera R."/>
            <person name="Culley D."/>
            <person name="Daum C."/>
            <person name="Ezra D."/>
            <person name="Gonzalez J."/>
            <person name="Henrissat B."/>
            <person name="Kuo A."/>
            <person name="Liang C."/>
            <person name="Lipzen A."/>
            <person name="Lutzoni F."/>
            <person name="Magnuson J."/>
            <person name="Mondo S."/>
            <person name="Nolan M."/>
            <person name="Ohm R."/>
            <person name="Pangilinan J."/>
            <person name="Park H.-J."/>
            <person name="Ramirez L."/>
            <person name="Alfaro M."/>
            <person name="Sun H."/>
            <person name="Tritt A."/>
            <person name="Yoshinaga Y."/>
            <person name="Zwiers L.-H."/>
            <person name="Turgeon B."/>
            <person name="Goodwin S."/>
            <person name="Spatafora J."/>
            <person name="Crous P."/>
            <person name="Grigoriev I."/>
        </authorList>
    </citation>
    <scope>NUCLEOTIDE SEQUENCE</scope>
    <source>
        <strain evidence="2">CBS 119925</strain>
    </source>
</reference>
<dbReference type="EMBL" id="MU006564">
    <property type="protein sequence ID" value="KAF2750281.1"/>
    <property type="molecule type" value="Genomic_DNA"/>
</dbReference>
<evidence type="ECO:0000313" key="3">
    <source>
        <dbReference type="Proteomes" id="UP000799440"/>
    </source>
</evidence>
<feature type="region of interest" description="Disordered" evidence="1">
    <location>
        <begin position="314"/>
        <end position="333"/>
    </location>
</feature>
<feature type="compositionally biased region" description="Polar residues" evidence="1">
    <location>
        <begin position="208"/>
        <end position="217"/>
    </location>
</feature>
<gene>
    <name evidence="2" type="ORF">M011DRAFT_465054</name>
</gene>
<accession>A0A6A6VM37</accession>
<dbReference type="OrthoDB" id="5377009at2759"/>
<feature type="compositionally biased region" description="Polar residues" evidence="1">
    <location>
        <begin position="402"/>
        <end position="420"/>
    </location>
</feature>
<feature type="compositionally biased region" description="Basic and acidic residues" evidence="1">
    <location>
        <begin position="373"/>
        <end position="382"/>
    </location>
</feature>
<protein>
    <submittedName>
        <fullName evidence="2">Uncharacterized protein</fullName>
    </submittedName>
</protein>
<keyword evidence="3" id="KW-1185">Reference proteome</keyword>
<feature type="region of interest" description="Disordered" evidence="1">
    <location>
        <begin position="373"/>
        <end position="435"/>
    </location>
</feature>
<feature type="compositionally biased region" description="Acidic residues" evidence="1">
    <location>
        <begin position="186"/>
        <end position="197"/>
    </location>
</feature>
<feature type="region of interest" description="Disordered" evidence="1">
    <location>
        <begin position="170"/>
        <end position="237"/>
    </location>
</feature>
<proteinExistence type="predicted"/>
<organism evidence="2 3">
    <name type="scientific">Sporormia fimetaria CBS 119925</name>
    <dbReference type="NCBI Taxonomy" id="1340428"/>
    <lineage>
        <taxon>Eukaryota</taxon>
        <taxon>Fungi</taxon>
        <taxon>Dikarya</taxon>
        <taxon>Ascomycota</taxon>
        <taxon>Pezizomycotina</taxon>
        <taxon>Dothideomycetes</taxon>
        <taxon>Pleosporomycetidae</taxon>
        <taxon>Pleosporales</taxon>
        <taxon>Sporormiaceae</taxon>
        <taxon>Sporormia</taxon>
    </lineage>
</organism>